<feature type="compositionally biased region" description="Basic and acidic residues" evidence="9">
    <location>
        <begin position="146"/>
        <end position="155"/>
    </location>
</feature>
<evidence type="ECO:0000256" key="9">
    <source>
        <dbReference type="SAM" id="MobiDB-lite"/>
    </source>
</evidence>
<gene>
    <name evidence="10" type="ORF">CYFA0S_02e10484g</name>
</gene>
<evidence type="ECO:0000256" key="2">
    <source>
        <dbReference type="ARBA" id="ARBA00006378"/>
    </source>
</evidence>
<dbReference type="GO" id="GO:0003712">
    <property type="term" value="F:transcription coregulator activity"/>
    <property type="evidence" value="ECO:0007669"/>
    <property type="project" value="InterPro"/>
</dbReference>
<evidence type="ECO:0000256" key="5">
    <source>
        <dbReference type="ARBA" id="ARBA00023159"/>
    </source>
</evidence>
<dbReference type="GO" id="GO:0006355">
    <property type="term" value="P:regulation of DNA-templated transcription"/>
    <property type="evidence" value="ECO:0007669"/>
    <property type="project" value="InterPro"/>
</dbReference>
<accession>A0A061AN53</accession>
<keyword evidence="5 8" id="KW-0010">Activator</keyword>
<feature type="compositionally biased region" description="Polar residues" evidence="9">
    <location>
        <begin position="163"/>
        <end position="189"/>
    </location>
</feature>
<dbReference type="VEuPathDB" id="FungiDB:BON22_3462"/>
<evidence type="ECO:0000256" key="6">
    <source>
        <dbReference type="ARBA" id="ARBA00023163"/>
    </source>
</evidence>
<keyword evidence="7 8" id="KW-0539">Nucleus</keyword>
<dbReference type="Pfam" id="PF05669">
    <property type="entry name" value="Med31"/>
    <property type="match status" value="1"/>
</dbReference>
<evidence type="ECO:0000256" key="1">
    <source>
        <dbReference type="ARBA" id="ARBA00004123"/>
    </source>
</evidence>
<keyword evidence="6 8" id="KW-0804">Transcription</keyword>
<proteinExistence type="inferred from homology"/>
<dbReference type="AlphaFoldDB" id="A0A061AN53"/>
<keyword evidence="4 8" id="KW-0805">Transcription regulation</keyword>
<name>A0A061AN53_CYBFA</name>
<comment type="subcellular location">
    <subcellularLocation>
        <location evidence="1 8">Nucleus</location>
    </subcellularLocation>
</comment>
<evidence type="ECO:0000313" key="10">
    <source>
        <dbReference type="EMBL" id="CDR39005.1"/>
    </source>
</evidence>
<dbReference type="InterPro" id="IPR008831">
    <property type="entry name" value="Mediator_Med31"/>
</dbReference>
<evidence type="ECO:0000256" key="8">
    <source>
        <dbReference type="RuleBase" id="RU364129"/>
    </source>
</evidence>
<dbReference type="EMBL" id="LK052887">
    <property type="protein sequence ID" value="CDR39005.1"/>
    <property type="molecule type" value="Genomic_DNA"/>
</dbReference>
<evidence type="ECO:0000256" key="3">
    <source>
        <dbReference type="ARBA" id="ARBA00019660"/>
    </source>
</evidence>
<dbReference type="GO" id="GO:0016592">
    <property type="term" value="C:mediator complex"/>
    <property type="evidence" value="ECO:0007669"/>
    <property type="project" value="InterPro"/>
</dbReference>
<dbReference type="PANTHER" id="PTHR13186">
    <property type="entry name" value="MEDIATOR OF RNA POLYMERASE II TRANSCRIPTION SUBUNIT 31"/>
    <property type="match status" value="1"/>
</dbReference>
<comment type="subunit">
    <text evidence="8">Component of the Mediator complex.</text>
</comment>
<dbReference type="Gene3D" id="1.10.10.1340">
    <property type="entry name" value="Mediator of RNA polymerase II, submodule Med31 (Soh1)"/>
    <property type="match status" value="1"/>
</dbReference>
<protein>
    <recommendedName>
        <fullName evidence="3 8">Mediator of RNA polymerase II transcription subunit 31</fullName>
    </recommendedName>
</protein>
<dbReference type="PhylomeDB" id="A0A061AN53"/>
<evidence type="ECO:0000256" key="7">
    <source>
        <dbReference type="ARBA" id="ARBA00023242"/>
    </source>
</evidence>
<reference evidence="10" key="1">
    <citation type="journal article" date="2014" name="Genome Announc.">
        <title>Genome sequence of the yeast Cyberlindnera fabianii (Hansenula fabianii).</title>
        <authorList>
            <person name="Freel K.C."/>
            <person name="Sarilar V."/>
            <person name="Neuveglise C."/>
            <person name="Devillers H."/>
            <person name="Friedrich A."/>
            <person name="Schacherer J."/>
        </authorList>
    </citation>
    <scope>NUCLEOTIDE SEQUENCE</scope>
    <source>
        <strain evidence="10">YJS4271</strain>
    </source>
</reference>
<dbReference type="OrthoDB" id="10257739at2759"/>
<comment type="function">
    <text evidence="8">Component of the Mediator complex, a coactivator involved in the regulated transcription of nearly all RNA polymerase II-dependent genes. Mediator functions as a bridge to convey information from gene-specific regulatory proteins to the basal RNA polymerase II transcription machinery. Mediator is recruited to promoters by direct interactions with regulatory proteins and serves as a scaffold for the assembly of a functional preinitiation complex with RNA polymerase II and the general transcription factors.</text>
</comment>
<organism evidence="10">
    <name type="scientific">Cyberlindnera fabianii</name>
    <name type="common">Yeast</name>
    <name type="synonym">Hansenula fabianii</name>
    <dbReference type="NCBI Taxonomy" id="36022"/>
    <lineage>
        <taxon>Eukaryota</taxon>
        <taxon>Fungi</taxon>
        <taxon>Dikarya</taxon>
        <taxon>Ascomycota</taxon>
        <taxon>Saccharomycotina</taxon>
        <taxon>Saccharomycetes</taxon>
        <taxon>Phaffomycetales</taxon>
        <taxon>Phaffomycetaceae</taxon>
        <taxon>Cyberlindnera</taxon>
    </lineage>
</organism>
<comment type="similarity">
    <text evidence="2 8">Belongs to the Mediator complex subunit 31 family.</text>
</comment>
<dbReference type="InterPro" id="IPR038089">
    <property type="entry name" value="Med31_sf"/>
</dbReference>
<feature type="region of interest" description="Disordered" evidence="9">
    <location>
        <begin position="117"/>
        <end position="189"/>
    </location>
</feature>
<sequence>MAEELPTRWEVELEFVQALANIQYLNFLAQNKYLENEEFLNYLRYLEYWRKPEYAKHLVYPNCLHVLTLLQSESFRQHILRQDAAAVLMNDMVHRWKEPQTTFAATPLQNLVKPEVNGEAVEEGDGSQQPEHENGSVMANGNIDNGNDHGNDHGNENGNGNGSTSHQDGTPALESNASTVMSPTISTEQ</sequence>
<evidence type="ECO:0000256" key="4">
    <source>
        <dbReference type="ARBA" id="ARBA00023015"/>
    </source>
</evidence>